<evidence type="ECO:0000256" key="6">
    <source>
        <dbReference type="ARBA" id="ARBA00023136"/>
    </source>
</evidence>
<dbReference type="KEGG" id="slia:HA039_31335"/>
<evidence type="ECO:0000256" key="3">
    <source>
        <dbReference type="ARBA" id="ARBA00022475"/>
    </source>
</evidence>
<dbReference type="InterPro" id="IPR000515">
    <property type="entry name" value="MetI-like"/>
</dbReference>
<keyword evidence="6 7" id="KW-0472">Membrane</keyword>
<dbReference type="Gene3D" id="1.10.3720.10">
    <property type="entry name" value="MetI-like"/>
    <property type="match status" value="1"/>
</dbReference>
<dbReference type="PROSITE" id="PS50928">
    <property type="entry name" value="ABC_TM1"/>
    <property type="match status" value="1"/>
</dbReference>
<feature type="transmembrane region" description="Helical" evidence="7">
    <location>
        <begin position="54"/>
        <end position="75"/>
    </location>
</feature>
<dbReference type="PANTHER" id="PTHR30193:SF41">
    <property type="entry name" value="DIACETYLCHITOBIOSE UPTAKE SYSTEM PERMEASE PROTEIN NGCF"/>
    <property type="match status" value="1"/>
</dbReference>
<evidence type="ECO:0000256" key="1">
    <source>
        <dbReference type="ARBA" id="ARBA00004651"/>
    </source>
</evidence>
<keyword evidence="3" id="KW-1003">Cell membrane</keyword>
<proteinExistence type="inferred from homology"/>
<evidence type="ECO:0000256" key="5">
    <source>
        <dbReference type="ARBA" id="ARBA00022989"/>
    </source>
</evidence>
<dbReference type="GO" id="GO:0055085">
    <property type="term" value="P:transmembrane transport"/>
    <property type="evidence" value="ECO:0007669"/>
    <property type="project" value="InterPro"/>
</dbReference>
<keyword evidence="4 7" id="KW-0812">Transmembrane</keyword>
<name>A0A6G9H9V7_9ACTN</name>
<gene>
    <name evidence="9" type="ORF">HA039_31335</name>
</gene>
<feature type="transmembrane region" description="Helical" evidence="7">
    <location>
        <begin position="247"/>
        <end position="269"/>
    </location>
</feature>
<evidence type="ECO:0000259" key="8">
    <source>
        <dbReference type="PROSITE" id="PS50928"/>
    </source>
</evidence>
<feature type="domain" description="ABC transmembrane type-1" evidence="8">
    <location>
        <begin position="50"/>
        <end position="268"/>
    </location>
</feature>
<dbReference type="SUPFAM" id="SSF161098">
    <property type="entry name" value="MetI-like"/>
    <property type="match status" value="1"/>
</dbReference>
<organism evidence="9 10">
    <name type="scientific">Streptomyces liangshanensis</name>
    <dbReference type="NCBI Taxonomy" id="2717324"/>
    <lineage>
        <taxon>Bacteria</taxon>
        <taxon>Bacillati</taxon>
        <taxon>Actinomycetota</taxon>
        <taxon>Actinomycetes</taxon>
        <taxon>Kitasatosporales</taxon>
        <taxon>Streptomycetaceae</taxon>
        <taxon>Streptomyces</taxon>
    </lineage>
</organism>
<evidence type="ECO:0000313" key="9">
    <source>
        <dbReference type="EMBL" id="QIQ07270.1"/>
    </source>
</evidence>
<dbReference type="GO" id="GO:0005886">
    <property type="term" value="C:plasma membrane"/>
    <property type="evidence" value="ECO:0007669"/>
    <property type="project" value="UniProtKB-SubCell"/>
</dbReference>
<dbReference type="AlphaFoldDB" id="A0A6G9H9V7"/>
<accession>A0A6G9H9V7</accession>
<feature type="transmembrane region" description="Helical" evidence="7">
    <location>
        <begin position="139"/>
        <end position="160"/>
    </location>
</feature>
<evidence type="ECO:0000313" key="10">
    <source>
        <dbReference type="Proteomes" id="UP000501179"/>
    </source>
</evidence>
<protein>
    <submittedName>
        <fullName evidence="9">Sugar ABC transporter permease</fullName>
    </submittedName>
</protein>
<keyword evidence="2 7" id="KW-0813">Transport</keyword>
<feature type="transmembrane region" description="Helical" evidence="7">
    <location>
        <begin position="87"/>
        <end position="107"/>
    </location>
</feature>
<reference evidence="9 10" key="1">
    <citation type="submission" date="2020-03" db="EMBL/GenBank/DDBJ databases">
        <title>A novel species.</title>
        <authorList>
            <person name="Gao J."/>
        </authorList>
    </citation>
    <scope>NUCLEOTIDE SEQUENCE [LARGE SCALE GENOMIC DNA]</scope>
    <source>
        <strain evidence="9 10">QMT-12</strain>
    </source>
</reference>
<keyword evidence="5 7" id="KW-1133">Transmembrane helix</keyword>
<comment type="subcellular location">
    <subcellularLocation>
        <location evidence="1 7">Cell membrane</location>
        <topology evidence="1 7">Multi-pass membrane protein</topology>
    </subcellularLocation>
</comment>
<dbReference type="Proteomes" id="UP000501179">
    <property type="component" value="Chromosome"/>
</dbReference>
<dbReference type="Pfam" id="PF00528">
    <property type="entry name" value="BPD_transp_1"/>
    <property type="match status" value="1"/>
</dbReference>
<keyword evidence="10" id="KW-1185">Reference proteome</keyword>
<dbReference type="PANTHER" id="PTHR30193">
    <property type="entry name" value="ABC TRANSPORTER PERMEASE PROTEIN"/>
    <property type="match status" value="1"/>
</dbReference>
<dbReference type="InterPro" id="IPR035906">
    <property type="entry name" value="MetI-like_sf"/>
</dbReference>
<comment type="similarity">
    <text evidence="7">Belongs to the binding-protein-dependent transport system permease family.</text>
</comment>
<feature type="transmembrane region" description="Helical" evidence="7">
    <location>
        <begin position="181"/>
        <end position="203"/>
    </location>
</feature>
<evidence type="ECO:0000256" key="7">
    <source>
        <dbReference type="RuleBase" id="RU363032"/>
    </source>
</evidence>
<sequence length="276" mass="30206">MGLYTVGYGFALSFATWNGFTPNWTWVGLDNYADLLWRSPVYAPRVRHAALNTLWVMIASPALTVAVSFPLAVLLNRVRRLQSVLRSVYFLPYVTSGVAVFFAWQYILQPDGAINYLLDSVGLGSLSQPQGWLGNPSTAMPTMIAVTVWGHVPVAMLLYLTGLQGIDRSVLEAAELDGAGWWRTNASVIWPLVRPITAIVMLLNLRESLQGFQTFLVMTNGGPGDHTNVLGLEAYRLAFLKNLAPTLGLASALGWILFAAALVLALINLRALRSKT</sequence>
<dbReference type="InterPro" id="IPR051393">
    <property type="entry name" value="ABC_transporter_permease"/>
</dbReference>
<dbReference type="CDD" id="cd06261">
    <property type="entry name" value="TM_PBP2"/>
    <property type="match status" value="1"/>
</dbReference>
<evidence type="ECO:0000256" key="4">
    <source>
        <dbReference type="ARBA" id="ARBA00022692"/>
    </source>
</evidence>
<evidence type="ECO:0000256" key="2">
    <source>
        <dbReference type="ARBA" id="ARBA00022448"/>
    </source>
</evidence>
<dbReference type="EMBL" id="CP050177">
    <property type="protein sequence ID" value="QIQ07270.1"/>
    <property type="molecule type" value="Genomic_DNA"/>
</dbReference>